<dbReference type="InterPro" id="IPR001763">
    <property type="entry name" value="Rhodanese-like_dom"/>
</dbReference>
<dbReference type="AlphaFoldDB" id="A0AAN8GDY3"/>
<dbReference type="EMBL" id="JAZGQO010000015">
    <property type="protein sequence ID" value="KAK6169151.1"/>
    <property type="molecule type" value="Genomic_DNA"/>
</dbReference>
<evidence type="ECO:0000256" key="5">
    <source>
        <dbReference type="RuleBase" id="RU000507"/>
    </source>
</evidence>
<dbReference type="PANTHER" id="PTHR11364">
    <property type="entry name" value="THIOSULFATE SULFERTANSFERASE"/>
    <property type="match status" value="1"/>
</dbReference>
<dbReference type="Gene3D" id="3.40.250.10">
    <property type="entry name" value="Rhodanese-like domain"/>
    <property type="match status" value="2"/>
</dbReference>
<evidence type="ECO:0000256" key="4">
    <source>
        <dbReference type="ARBA" id="ARBA00022737"/>
    </source>
</evidence>
<organism evidence="7 8">
    <name type="scientific">Patella caerulea</name>
    <name type="common">Rayed Mediterranean limpet</name>
    <dbReference type="NCBI Taxonomy" id="87958"/>
    <lineage>
        <taxon>Eukaryota</taxon>
        <taxon>Metazoa</taxon>
        <taxon>Spiralia</taxon>
        <taxon>Lophotrochozoa</taxon>
        <taxon>Mollusca</taxon>
        <taxon>Gastropoda</taxon>
        <taxon>Patellogastropoda</taxon>
        <taxon>Patelloidea</taxon>
        <taxon>Patellidae</taxon>
        <taxon>Patella</taxon>
    </lineage>
</organism>
<accession>A0AAN8GDY3</accession>
<evidence type="ECO:0000256" key="3">
    <source>
        <dbReference type="ARBA" id="ARBA00022679"/>
    </source>
</evidence>
<dbReference type="Pfam" id="PF00581">
    <property type="entry name" value="Rhodanese"/>
    <property type="match status" value="2"/>
</dbReference>
<dbReference type="CDD" id="cd01449">
    <property type="entry name" value="TST_Repeat_2"/>
    <property type="match status" value="1"/>
</dbReference>
<dbReference type="InterPro" id="IPR045078">
    <property type="entry name" value="TST/MPST-like"/>
</dbReference>
<reference evidence="7 8" key="1">
    <citation type="submission" date="2024-01" db="EMBL/GenBank/DDBJ databases">
        <title>The genome of the rayed Mediterranean limpet Patella caerulea (Linnaeus, 1758).</title>
        <authorList>
            <person name="Anh-Thu Weber A."/>
            <person name="Halstead-Nussloch G."/>
        </authorList>
    </citation>
    <scope>NUCLEOTIDE SEQUENCE [LARGE SCALE GENOMIC DNA]</scope>
    <source>
        <strain evidence="7">AATW-2023a</strain>
        <tissue evidence="7">Whole specimen</tissue>
    </source>
</reference>
<keyword evidence="2" id="KW-0963">Cytoplasm</keyword>
<dbReference type="FunFam" id="3.40.250.10:FF:000001">
    <property type="entry name" value="Sulfurtransferase"/>
    <property type="match status" value="1"/>
</dbReference>
<evidence type="ECO:0000256" key="2">
    <source>
        <dbReference type="ARBA" id="ARBA00022490"/>
    </source>
</evidence>
<feature type="domain" description="Rhodanese" evidence="6">
    <location>
        <begin position="19"/>
        <end position="139"/>
    </location>
</feature>
<dbReference type="SMART" id="SM00450">
    <property type="entry name" value="RHOD"/>
    <property type="match status" value="2"/>
</dbReference>
<dbReference type="PROSITE" id="PS00683">
    <property type="entry name" value="RHODANESE_2"/>
    <property type="match status" value="1"/>
</dbReference>
<name>A0AAN8GDY3_PATCE</name>
<comment type="subcellular location">
    <subcellularLocation>
        <location evidence="1">Cytoplasm</location>
    </subcellularLocation>
</comment>
<dbReference type="InterPro" id="IPR036873">
    <property type="entry name" value="Rhodanese-like_dom_sf"/>
</dbReference>
<evidence type="ECO:0000313" key="7">
    <source>
        <dbReference type="EMBL" id="KAK6169151.1"/>
    </source>
</evidence>
<comment type="caution">
    <text evidence="7">The sequence shown here is derived from an EMBL/GenBank/DDBJ whole genome shotgun (WGS) entry which is preliminary data.</text>
</comment>
<dbReference type="CDD" id="cd01448">
    <property type="entry name" value="TST_Repeat_1"/>
    <property type="match status" value="1"/>
</dbReference>
<dbReference type="InterPro" id="IPR001307">
    <property type="entry name" value="Thiosulphate_STrfase_CS"/>
</dbReference>
<feature type="domain" description="Rhodanese" evidence="6">
    <location>
        <begin position="170"/>
        <end position="285"/>
    </location>
</feature>
<dbReference type="PROSITE" id="PS50206">
    <property type="entry name" value="RHODANESE_3"/>
    <property type="match status" value="2"/>
</dbReference>
<dbReference type="GO" id="GO:0004792">
    <property type="term" value="F:thiosulfate-cyanide sulfurtransferase activity"/>
    <property type="evidence" value="ECO:0007669"/>
    <property type="project" value="InterPro"/>
</dbReference>
<gene>
    <name evidence="7" type="ORF">SNE40_020257</name>
</gene>
<keyword evidence="3 5" id="KW-0808">Transferase</keyword>
<dbReference type="GO" id="GO:0005739">
    <property type="term" value="C:mitochondrion"/>
    <property type="evidence" value="ECO:0007669"/>
    <property type="project" value="TreeGrafter"/>
</dbReference>
<sequence length="291" mass="32426">MTQPALVSVKWLAERVASSCKTIRIIDASWHLPNTGRNAREEYSKGHIAGALFFDIDECANKSIPMSHMIPSPSQFEEYVGNLGVNNDTHVVLYDNNAKFGVFSAQRVWWTFRLFGYNAVSILEGGLPSWIAKGEAVTGEGTTPVQKQKFVSKFRPELVKNFEDVEENITKNAFQLVDARPNGRFIGKSPEPRADIKPGHIPNSRNLPFTKIMDPETRKVLDPTELKKLFDEVNVDLQQPIVASCGSGISACSIALAAYLCGKDDVAVYDGSWTEWYQRAKPEQKVDCPES</sequence>
<dbReference type="FunFam" id="3.40.250.10:FF:000015">
    <property type="entry name" value="Sulfurtransferase"/>
    <property type="match status" value="1"/>
</dbReference>
<proteinExistence type="predicted"/>
<evidence type="ECO:0000256" key="1">
    <source>
        <dbReference type="ARBA" id="ARBA00004496"/>
    </source>
</evidence>
<evidence type="ECO:0000259" key="6">
    <source>
        <dbReference type="PROSITE" id="PS50206"/>
    </source>
</evidence>
<dbReference type="PANTHER" id="PTHR11364:SF27">
    <property type="entry name" value="SULFURTRANSFERASE"/>
    <property type="match status" value="1"/>
</dbReference>
<dbReference type="Proteomes" id="UP001347796">
    <property type="component" value="Unassembled WGS sequence"/>
</dbReference>
<evidence type="ECO:0000313" key="8">
    <source>
        <dbReference type="Proteomes" id="UP001347796"/>
    </source>
</evidence>
<protein>
    <recommendedName>
        <fullName evidence="5">Sulfurtransferase</fullName>
    </recommendedName>
</protein>
<keyword evidence="4" id="KW-0677">Repeat</keyword>
<keyword evidence="8" id="KW-1185">Reference proteome</keyword>
<dbReference type="SUPFAM" id="SSF52821">
    <property type="entry name" value="Rhodanese/Cell cycle control phosphatase"/>
    <property type="match status" value="2"/>
</dbReference>